<proteinExistence type="predicted"/>
<evidence type="ECO:0000256" key="2">
    <source>
        <dbReference type="ARBA" id="ARBA00022723"/>
    </source>
</evidence>
<feature type="region of interest" description="Disordered" evidence="5">
    <location>
        <begin position="40"/>
        <end position="61"/>
    </location>
</feature>
<dbReference type="PANTHER" id="PTHR12112">
    <property type="entry name" value="BNIP - RELATED"/>
    <property type="match status" value="1"/>
</dbReference>
<accession>A0A238FNW5</accession>
<evidence type="ECO:0000313" key="9">
    <source>
        <dbReference type="EMBL" id="SCV73693.1"/>
    </source>
</evidence>
<dbReference type="OrthoDB" id="374045at2759"/>
<dbReference type="SUPFAM" id="SSF64182">
    <property type="entry name" value="DHH phosphoesterases"/>
    <property type="match status" value="1"/>
</dbReference>
<evidence type="ECO:0000256" key="3">
    <source>
        <dbReference type="ARBA" id="ARBA00022801"/>
    </source>
</evidence>
<evidence type="ECO:0000256" key="6">
    <source>
        <dbReference type="SAM" id="SignalP"/>
    </source>
</evidence>
<organism evidence="9 10">
    <name type="scientific">Microbotryum intermedium</name>
    <dbReference type="NCBI Taxonomy" id="269621"/>
    <lineage>
        <taxon>Eukaryota</taxon>
        <taxon>Fungi</taxon>
        <taxon>Dikarya</taxon>
        <taxon>Basidiomycota</taxon>
        <taxon>Pucciniomycotina</taxon>
        <taxon>Microbotryomycetes</taxon>
        <taxon>Microbotryales</taxon>
        <taxon>Microbotryaceae</taxon>
        <taxon>Microbotryum</taxon>
    </lineage>
</organism>
<dbReference type="AlphaFoldDB" id="A0A238FNW5"/>
<dbReference type="InterPro" id="IPR038222">
    <property type="entry name" value="DHHA2_dom_sf"/>
</dbReference>
<dbReference type="Gene3D" id="3.10.310.20">
    <property type="entry name" value="DHHA2 domain"/>
    <property type="match status" value="1"/>
</dbReference>
<feature type="chain" id="PRO_5012466744" evidence="6">
    <location>
        <begin position="23"/>
        <end position="508"/>
    </location>
</feature>
<comment type="cofactor">
    <cofactor evidence="1">
        <name>Mn(2+)</name>
        <dbReference type="ChEBI" id="CHEBI:29035"/>
    </cofactor>
</comment>
<keyword evidence="10" id="KW-1185">Reference proteome</keyword>
<evidence type="ECO:0000259" key="8">
    <source>
        <dbReference type="Pfam" id="PF02833"/>
    </source>
</evidence>
<name>A0A238FNW5_9BASI</name>
<dbReference type="InterPro" id="IPR004097">
    <property type="entry name" value="DHHA2"/>
</dbReference>
<dbReference type="Pfam" id="PF02833">
    <property type="entry name" value="DHHA2"/>
    <property type="match status" value="1"/>
</dbReference>
<dbReference type="GO" id="GO:0004309">
    <property type="term" value="F:exopolyphosphatase activity"/>
    <property type="evidence" value="ECO:0007669"/>
    <property type="project" value="TreeGrafter"/>
</dbReference>
<feature type="domain" description="DDH" evidence="7">
    <location>
        <begin position="86"/>
        <end position="248"/>
    </location>
</feature>
<reference evidence="10" key="1">
    <citation type="submission" date="2016-09" db="EMBL/GenBank/DDBJ databases">
        <authorList>
            <person name="Jeantristanb JTB J.-T."/>
            <person name="Ricardo R."/>
        </authorList>
    </citation>
    <scope>NUCLEOTIDE SEQUENCE [LARGE SCALE GENOMIC DNA]</scope>
</reference>
<keyword evidence="2" id="KW-0479">Metal-binding</keyword>
<dbReference type="STRING" id="269621.A0A238FNW5"/>
<keyword evidence="4" id="KW-0464">Manganese</keyword>
<gene>
    <name evidence="9" type="ORF">BQ2448_6123</name>
</gene>
<dbReference type="EMBL" id="FMSP01000019">
    <property type="protein sequence ID" value="SCV73693.1"/>
    <property type="molecule type" value="Genomic_DNA"/>
</dbReference>
<dbReference type="PANTHER" id="PTHR12112:SF20">
    <property type="entry name" value="EXOPOLYPHOSPHATASE"/>
    <property type="match status" value="1"/>
</dbReference>
<keyword evidence="3" id="KW-0378">Hydrolase</keyword>
<dbReference type="Proteomes" id="UP000198372">
    <property type="component" value="Unassembled WGS sequence"/>
</dbReference>
<evidence type="ECO:0000256" key="4">
    <source>
        <dbReference type="ARBA" id="ARBA00023211"/>
    </source>
</evidence>
<evidence type="ECO:0000259" key="7">
    <source>
        <dbReference type="Pfam" id="PF01368"/>
    </source>
</evidence>
<protein>
    <submittedName>
        <fullName evidence="9">BQ2448_6123 protein</fullName>
    </submittedName>
</protein>
<feature type="domain" description="DHHA2" evidence="8">
    <location>
        <begin position="314"/>
        <end position="483"/>
    </location>
</feature>
<feature type="signal peptide" evidence="6">
    <location>
        <begin position="1"/>
        <end position="22"/>
    </location>
</feature>
<dbReference type="Gene3D" id="3.90.1640.10">
    <property type="entry name" value="inorganic pyrophosphatase (n-terminal core)"/>
    <property type="match status" value="1"/>
</dbReference>
<evidence type="ECO:0000256" key="5">
    <source>
        <dbReference type="SAM" id="MobiDB-lite"/>
    </source>
</evidence>
<sequence>MVGPSSLLQALACFTLLPTLLALPSPNAAPKQLVLFPDAASQAPPTMPMPGKNESGHGHFSKWSRQTKKHFLHDLAYAPTKAQDWIVVMGNEAGDLDSMVSALAVSYTMMHLKKPVKAVALLQTEQDALYLRPENSLALHKARMASYHRDLLTIDELPIKPQDMWHRIKGIALVDHNIPTSVWGNTTVVSIIDHHTDRGVAPHASPRIVEVTASCTSLVAKWMLDLFNSGKAQAKNDHLPHELIEIMLRTIAIDSSGLKKATPVDEEATLGLWAKSKWSKHHFEPLEPLVRSKDVRGVLEIDDEIKDRMKSIDDELSQAKKNLTGLDVRALLRRDWKGGVLTTKSEKYPHLSLGFASAPVSLAEQIERTPEGSPQEWFAIERAWTAEIGADVSVCLTSFEDEDGKKTRELALVVAHGFGKRLHEHAADSLFQTLKKSIENAGVEDLQKWERPDGKPLLPRRAVYRHHDSTASRKMWRPVIEKVAMEWTGDDVDDDEPYQRRHKHRGML</sequence>
<dbReference type="Pfam" id="PF01368">
    <property type="entry name" value="DHH"/>
    <property type="match status" value="1"/>
</dbReference>
<dbReference type="GO" id="GO:0046872">
    <property type="term" value="F:metal ion binding"/>
    <property type="evidence" value="ECO:0007669"/>
    <property type="project" value="UniProtKB-KW"/>
</dbReference>
<dbReference type="InterPro" id="IPR001667">
    <property type="entry name" value="DDH_dom"/>
</dbReference>
<dbReference type="InterPro" id="IPR038763">
    <property type="entry name" value="DHH_sf"/>
</dbReference>
<evidence type="ECO:0000256" key="1">
    <source>
        <dbReference type="ARBA" id="ARBA00001936"/>
    </source>
</evidence>
<evidence type="ECO:0000313" key="10">
    <source>
        <dbReference type="Proteomes" id="UP000198372"/>
    </source>
</evidence>
<keyword evidence="6" id="KW-0732">Signal</keyword>
<dbReference type="GO" id="GO:0005737">
    <property type="term" value="C:cytoplasm"/>
    <property type="evidence" value="ECO:0007669"/>
    <property type="project" value="InterPro"/>
</dbReference>